<organism evidence="8">
    <name type="scientific">Acinetobacter phage vB_AbaSt_W16</name>
    <dbReference type="NCBI Taxonomy" id="3116434"/>
    <lineage>
        <taxon>Viruses</taxon>
        <taxon>Duplodnaviria</taxon>
        <taxon>Heunggongvirae</taxon>
        <taxon>Uroviricota</taxon>
        <taxon>Caudoviricetes</taxon>
    </lineage>
</organism>
<evidence type="ECO:0000313" key="8">
    <source>
        <dbReference type="EMBL" id="WUV29427.1"/>
    </source>
</evidence>
<feature type="binding site" evidence="5">
    <location>
        <position position="225"/>
    </location>
    <ligand>
        <name>AMP</name>
        <dbReference type="ChEBI" id="CHEBI:456215"/>
    </ligand>
</feature>
<dbReference type="EMBL" id="PP174317">
    <property type="protein sequence ID" value="WUV29427.1"/>
    <property type="molecule type" value="Genomic_DNA"/>
</dbReference>
<keyword evidence="5" id="KW-0479">Metal-binding</keyword>
<feature type="domain" description="RNA ligase" evidence="6">
    <location>
        <begin position="34"/>
        <end position="227"/>
    </location>
</feature>
<dbReference type="Pfam" id="PF09414">
    <property type="entry name" value="RNA_ligase"/>
    <property type="match status" value="1"/>
</dbReference>
<feature type="domain" description="RNA ligase 2 C-terminal" evidence="7">
    <location>
        <begin position="247"/>
        <end position="321"/>
    </location>
</feature>
<reference evidence="8" key="1">
    <citation type="submission" date="2024-01" db="EMBL/GenBank/DDBJ databases">
        <title>Isolation and characterization of novel bacteriophages targeting carbapenem-resistant Acinetobacter baumannii.</title>
        <authorList>
            <person name="Kim J."/>
            <person name="Kim S."/>
            <person name="Choi Y.-J."/>
            <person name="Shin M."/>
        </authorList>
    </citation>
    <scope>NUCLEOTIDE SEQUENCE</scope>
</reference>
<proteinExistence type="inferred from homology"/>
<dbReference type="NCBIfam" id="TIGR02307">
    <property type="entry name" value="RNA_lig_RNL2"/>
    <property type="match status" value="1"/>
</dbReference>
<evidence type="ECO:0000259" key="7">
    <source>
        <dbReference type="Pfam" id="PF18043"/>
    </source>
</evidence>
<dbReference type="Gene3D" id="3.30.1490.70">
    <property type="match status" value="1"/>
</dbReference>
<keyword evidence="5" id="KW-0460">Magnesium</keyword>
<dbReference type="EC" id="6.5.1.3" evidence="5"/>
<name>A0AB38ZCG9_9CAUD</name>
<feature type="binding site" evidence="5">
    <location>
        <position position="39"/>
    </location>
    <ligand>
        <name>AMP</name>
        <dbReference type="ChEBI" id="CHEBI:456215"/>
    </ligand>
</feature>
<comment type="domain">
    <text evidence="5">The adenylyltransferase domain in the N-terminus performs step 1 and step 3 reactions. The C-terminus domain is required for step 2 of the ligation pathway.</text>
</comment>
<sequence>MTFKKYSSLENHTNGKFIQACFDVAAQNGGNACEFVAREKIHGTNFSIIITKDNIQACKRSGPIGPTEKFFGYEDVMKDLDDVFKAVQKLLIDNGDGWNSMQIFGEYAGGNIQKEVDYGPKSFYVFDIFLDAPAAGISNGWWDDRSVQAFCEHHGLKIAPLIAHGSLEQLLKLPVEFNTIVPSLTWDNMYGYHAQPAPTDNVGEGLVIKPVYPLFLNNGSRVAIKYKTDKFKEKGKGKLPKIPVPLSEADKDLLNKLSEFSTKARISNVASHIGELNPKMFGKLLGMTMHDLLTEAEREGISINQAEAPSKLKGELQKIVQVDVREYWTEQDFAVHKVE</sequence>
<feature type="binding site" evidence="5">
    <location>
        <position position="45"/>
    </location>
    <ligand>
        <name>AMP</name>
        <dbReference type="ChEBI" id="CHEBI:456215"/>
    </ligand>
</feature>
<dbReference type="GO" id="GO:0042245">
    <property type="term" value="P:RNA repair"/>
    <property type="evidence" value="ECO:0007669"/>
    <property type="project" value="UniProtKB-UniRule"/>
</dbReference>
<feature type="binding site" evidence="5">
    <location>
        <position position="227"/>
    </location>
    <ligand>
        <name>AMP</name>
        <dbReference type="ChEBI" id="CHEBI:456215"/>
    </ligand>
</feature>
<dbReference type="GO" id="GO:0046872">
    <property type="term" value="F:metal ion binding"/>
    <property type="evidence" value="ECO:0007669"/>
    <property type="project" value="UniProtKB-UniRule"/>
</dbReference>
<feature type="active site" description="N6-AMP-lysine intermediate" evidence="5">
    <location>
        <position position="40"/>
    </location>
</feature>
<keyword evidence="5" id="KW-0692">RNA repair</keyword>
<dbReference type="InterPro" id="IPR044263">
    <property type="entry name" value="Rnl2_vir"/>
</dbReference>
<protein>
    <recommendedName>
        <fullName evidence="5">RNA ligase 2</fullName>
        <ecNumber evidence="5">6.5.1.3</ecNumber>
    </recommendedName>
    <alternativeName>
        <fullName evidence="5">Rnl2</fullName>
    </alternativeName>
</protein>
<evidence type="ECO:0000256" key="4">
    <source>
        <dbReference type="ARBA" id="ARBA00034038"/>
    </source>
</evidence>
<keyword evidence="1 5" id="KW-0436">Ligase</keyword>
<dbReference type="Gene3D" id="3.30.470.30">
    <property type="entry name" value="DNA ligase/mRNA capping enzyme"/>
    <property type="match status" value="1"/>
</dbReference>
<evidence type="ECO:0000259" key="6">
    <source>
        <dbReference type="Pfam" id="PF09414"/>
    </source>
</evidence>
<comment type="catalytic activity">
    <reaction evidence="4 5">
        <text>ATP + (ribonucleotide)n-3'-hydroxyl + 5'-phospho-(ribonucleotide)m = (ribonucleotide)n+m + AMP + diphosphate.</text>
        <dbReference type="EC" id="6.5.1.3"/>
    </reaction>
</comment>
<comment type="cofactor">
    <cofactor evidence="5">
        <name>Mg(2+)</name>
        <dbReference type="ChEBI" id="CHEBI:18420"/>
    </cofactor>
    <cofactor evidence="5">
        <name>Mn(2+)</name>
        <dbReference type="ChEBI" id="CHEBI:29035"/>
    </cofactor>
    <text evidence="5">Binds 2 magnesium ions that may perform the catalytic activity via a two-metal mechanism.</text>
</comment>
<dbReference type="InterPro" id="IPR021122">
    <property type="entry name" value="RNA_ligase_dom_REL/Rnl2"/>
</dbReference>
<feature type="binding site" evidence="5">
    <location>
        <position position="204"/>
    </location>
    <ligand>
        <name>Mg(2+)</name>
        <dbReference type="ChEBI" id="CHEBI:18420"/>
        <label>1</label>
    </ligand>
</feature>
<keyword evidence="2 5" id="KW-0547">Nucleotide-binding</keyword>
<dbReference type="InterPro" id="IPR040609">
    <property type="entry name" value="Rnl2_C"/>
</dbReference>
<feature type="binding site" evidence="5">
    <location>
        <position position="106"/>
    </location>
    <ligand>
        <name>AMP</name>
        <dbReference type="ChEBI" id="CHEBI:456215"/>
    </ligand>
</feature>
<feature type="binding site" evidence="5">
    <location>
        <position position="60"/>
    </location>
    <ligand>
        <name>AMP</name>
        <dbReference type="ChEBI" id="CHEBI:456215"/>
    </ligand>
</feature>
<dbReference type="GO" id="GO:0003972">
    <property type="term" value="F:RNA ligase (ATP) activity"/>
    <property type="evidence" value="ECO:0007669"/>
    <property type="project" value="UniProtKB-UniRule"/>
</dbReference>
<comment type="caution">
    <text evidence="5">Lacks conserved residue(s) required for the propagation of feature annotation.</text>
</comment>
<evidence type="ECO:0000256" key="5">
    <source>
        <dbReference type="HAMAP-Rule" id="MF_04150"/>
    </source>
</evidence>
<evidence type="ECO:0000256" key="2">
    <source>
        <dbReference type="ARBA" id="ARBA00022741"/>
    </source>
</evidence>
<dbReference type="HAMAP" id="MF_04150">
    <property type="entry name" value="RNALIG2_T4"/>
    <property type="match status" value="1"/>
</dbReference>
<dbReference type="InterPro" id="IPR012647">
    <property type="entry name" value="RNA_lig_RNL2"/>
</dbReference>
<keyword evidence="3 5" id="KW-0067">ATP-binding</keyword>
<evidence type="ECO:0000256" key="1">
    <source>
        <dbReference type="ARBA" id="ARBA00022598"/>
    </source>
</evidence>
<comment type="function">
    <text evidence="5">Repairs 3'-OH/5'-PO4 nicks in duplex RNA or RNA:DNA hybrid in which the broken 3'-OH strand is RNA. The nick ligation reaction entails three nucleotidyl transfer steps. In the first step, the RNA ligase reacts with ATP in the absence of nucleic acid to form a covalent ligase-AMP intermediate and release pyrophosphate. In step 2, the ligase-AMP binds to the nicked duplex nucleic acid and transfers the adenylate to the 5'-PO4 terminus to form an adenylylated nicked intermediate. In step 3, the RNA ligase directs the attack of the nick 3'-OH on the 5'-phosphoanhydride linkage, resulting in a repaired 3' - 5' phosphodiester and release of AMP.</text>
</comment>
<comment type="similarity">
    <text evidence="5">Belongs to the RNA ligase 2 family.</text>
</comment>
<evidence type="ECO:0000256" key="3">
    <source>
        <dbReference type="ARBA" id="ARBA00022840"/>
    </source>
</evidence>
<dbReference type="Gene3D" id="1.10.10.1810">
    <property type="entry name" value="RNA ligase"/>
    <property type="match status" value="1"/>
</dbReference>
<dbReference type="SUPFAM" id="SSF56091">
    <property type="entry name" value="DNA ligase/mRNA capping enzyme, catalytic domain"/>
    <property type="match status" value="1"/>
</dbReference>
<feature type="binding site" evidence="5">
    <location>
        <position position="41"/>
    </location>
    <ligand>
        <name>AMP</name>
        <dbReference type="ChEBI" id="CHEBI:456215"/>
    </ligand>
</feature>
<dbReference type="Pfam" id="PF18043">
    <property type="entry name" value="T4_Rnl2_C"/>
    <property type="match status" value="1"/>
</dbReference>
<accession>A0AB38ZCG9</accession>
<dbReference type="GO" id="GO:0005524">
    <property type="term" value="F:ATP binding"/>
    <property type="evidence" value="ECO:0007669"/>
    <property type="project" value="UniProtKB-UniRule"/>
</dbReference>
<dbReference type="InterPro" id="IPR041948">
    <property type="entry name" value="Rnl1/2_C_sf"/>
</dbReference>